<name>A0A1H4GXU4_9GAMM</name>
<dbReference type="STRING" id="1122198.SAMN02745729_12227"/>
<evidence type="ECO:0000313" key="2">
    <source>
        <dbReference type="EMBL" id="SEB14419.1"/>
    </source>
</evidence>
<feature type="signal peptide" evidence="1">
    <location>
        <begin position="1"/>
        <end position="17"/>
    </location>
</feature>
<dbReference type="PROSITE" id="PS51257">
    <property type="entry name" value="PROKAR_LIPOPROTEIN"/>
    <property type="match status" value="1"/>
</dbReference>
<evidence type="ECO:0000256" key="1">
    <source>
        <dbReference type="SAM" id="SignalP"/>
    </source>
</evidence>
<feature type="chain" id="PRO_5017223882" description="Lipoprotein" evidence="1">
    <location>
        <begin position="18"/>
        <end position="228"/>
    </location>
</feature>
<sequence length="228" mass="25227">MKLRVAFLLTLLLGGCAAPPPPMSEPRQQELGVSPLPLSIVPVYDSRAEVQLGQALVQHYLSGPYYRISAPLLLSQQYQARYAADTSDPQRMLALFSHPQGHWGFVAVSVAQGSVMNLFELQHRNETGYALVLKRARICFNTGADQPPRWQGRSWVYASQPGQFECSGQTNGSLFQLGSGLPGALGPYAESGDTVLYSRDRESLQQIASLLKHQFRHLRVPQIRPDPL</sequence>
<accession>A0A1H4GXU4</accession>
<organism evidence="2 3">
    <name type="scientific">Marinobacterium iners DSM 11526</name>
    <dbReference type="NCBI Taxonomy" id="1122198"/>
    <lineage>
        <taxon>Bacteria</taxon>
        <taxon>Pseudomonadati</taxon>
        <taxon>Pseudomonadota</taxon>
        <taxon>Gammaproteobacteria</taxon>
        <taxon>Oceanospirillales</taxon>
        <taxon>Oceanospirillaceae</taxon>
        <taxon>Marinobacterium</taxon>
    </lineage>
</organism>
<protein>
    <recommendedName>
        <fullName evidence="4">Lipoprotein</fullName>
    </recommendedName>
</protein>
<dbReference type="AlphaFoldDB" id="A0A1H4GXU4"/>
<evidence type="ECO:0008006" key="4">
    <source>
        <dbReference type="Google" id="ProtNLM"/>
    </source>
</evidence>
<dbReference type="RefSeq" id="WP_091827925.1">
    <property type="nucleotide sequence ID" value="NZ_FNRJ01000022.1"/>
</dbReference>
<gene>
    <name evidence="2" type="ORF">SAMN02745729_12227</name>
</gene>
<evidence type="ECO:0000313" key="3">
    <source>
        <dbReference type="Proteomes" id="UP000242469"/>
    </source>
</evidence>
<proteinExistence type="predicted"/>
<reference evidence="3" key="1">
    <citation type="submission" date="2016-10" db="EMBL/GenBank/DDBJ databases">
        <authorList>
            <person name="Varghese N."/>
            <person name="Submissions S."/>
        </authorList>
    </citation>
    <scope>NUCLEOTIDE SEQUENCE [LARGE SCALE GENOMIC DNA]</scope>
    <source>
        <strain evidence="3">DSM 11526</strain>
    </source>
</reference>
<dbReference type="OrthoDB" id="6089155at2"/>
<keyword evidence="3" id="KW-1185">Reference proteome</keyword>
<dbReference type="Proteomes" id="UP000242469">
    <property type="component" value="Unassembled WGS sequence"/>
</dbReference>
<dbReference type="EMBL" id="FNRJ01000022">
    <property type="protein sequence ID" value="SEB14419.1"/>
    <property type="molecule type" value="Genomic_DNA"/>
</dbReference>
<keyword evidence="1" id="KW-0732">Signal</keyword>